<dbReference type="AlphaFoldDB" id="A0A1I0H3W0"/>
<keyword evidence="5 16" id="KW-0820">tRNA-binding</keyword>
<dbReference type="PANTHER" id="PTHR10947">
    <property type="entry name" value="PHENYLALANYL-TRNA SYNTHETASE BETA CHAIN AND LEUCINE-RICH REPEAT-CONTAINING PROTEIN 47"/>
    <property type="match status" value="1"/>
</dbReference>
<dbReference type="STRING" id="237682.SAMN05421676_10837"/>
<evidence type="ECO:0000313" key="21">
    <source>
        <dbReference type="Proteomes" id="UP000199095"/>
    </source>
</evidence>
<dbReference type="PROSITE" id="PS50886">
    <property type="entry name" value="TRBD"/>
    <property type="match status" value="1"/>
</dbReference>
<proteinExistence type="inferred from homology"/>
<dbReference type="EC" id="6.1.1.20" evidence="15"/>
<keyword evidence="12 15" id="KW-0648">Protein biosynthesis</keyword>
<dbReference type="FunFam" id="2.40.50.140:FF:000045">
    <property type="entry name" value="Phenylalanine--tRNA ligase beta subunit"/>
    <property type="match status" value="1"/>
</dbReference>
<evidence type="ECO:0000313" key="20">
    <source>
        <dbReference type="EMBL" id="SET78291.1"/>
    </source>
</evidence>
<keyword evidence="13 15" id="KW-0030">Aminoacyl-tRNA synthetase</keyword>
<dbReference type="Pfam" id="PF17759">
    <property type="entry name" value="tRNA_synthFbeta"/>
    <property type="match status" value="1"/>
</dbReference>
<dbReference type="CDD" id="cd00769">
    <property type="entry name" value="PheRS_beta_core"/>
    <property type="match status" value="1"/>
</dbReference>
<dbReference type="FunFam" id="3.30.70.380:FF:000001">
    <property type="entry name" value="Phenylalanine--tRNA ligase beta subunit"/>
    <property type="match status" value="1"/>
</dbReference>
<dbReference type="Gene3D" id="3.30.930.10">
    <property type="entry name" value="Bira Bifunctional Protein, Domain 2"/>
    <property type="match status" value="1"/>
</dbReference>
<dbReference type="Pfam" id="PF03483">
    <property type="entry name" value="B3_4"/>
    <property type="match status" value="1"/>
</dbReference>
<dbReference type="InterPro" id="IPR033714">
    <property type="entry name" value="tRNA_bind_bactPheRS"/>
</dbReference>
<dbReference type="SUPFAM" id="SSF55681">
    <property type="entry name" value="Class II aaRS and biotin synthetases"/>
    <property type="match status" value="1"/>
</dbReference>
<dbReference type="Gene3D" id="3.50.40.10">
    <property type="entry name" value="Phenylalanyl-trna Synthetase, Chain B, domain 3"/>
    <property type="match status" value="1"/>
</dbReference>
<name>A0A1I0H3W0_9BACI</name>
<keyword evidence="6 15" id="KW-0436">Ligase</keyword>
<comment type="catalytic activity">
    <reaction evidence="14 15">
        <text>tRNA(Phe) + L-phenylalanine + ATP = L-phenylalanyl-tRNA(Phe) + AMP + diphosphate + H(+)</text>
        <dbReference type="Rhea" id="RHEA:19413"/>
        <dbReference type="Rhea" id="RHEA-COMP:9668"/>
        <dbReference type="Rhea" id="RHEA-COMP:9699"/>
        <dbReference type="ChEBI" id="CHEBI:15378"/>
        <dbReference type="ChEBI" id="CHEBI:30616"/>
        <dbReference type="ChEBI" id="CHEBI:33019"/>
        <dbReference type="ChEBI" id="CHEBI:58095"/>
        <dbReference type="ChEBI" id="CHEBI:78442"/>
        <dbReference type="ChEBI" id="CHEBI:78531"/>
        <dbReference type="ChEBI" id="CHEBI:456215"/>
        <dbReference type="EC" id="6.1.1.20"/>
    </reaction>
</comment>
<dbReference type="GO" id="GO:0005524">
    <property type="term" value="F:ATP binding"/>
    <property type="evidence" value="ECO:0007669"/>
    <property type="project" value="UniProtKB-UniRule"/>
</dbReference>
<keyword evidence="11 16" id="KW-0694">RNA-binding</keyword>
<dbReference type="SMART" id="SM00873">
    <property type="entry name" value="B3_4"/>
    <property type="match status" value="1"/>
</dbReference>
<dbReference type="InterPro" id="IPR009061">
    <property type="entry name" value="DNA-bd_dom_put_sf"/>
</dbReference>
<dbReference type="InterPro" id="IPR004532">
    <property type="entry name" value="Phe-tRNA-ligase_IIc_bsu_bact"/>
</dbReference>
<keyword evidence="7 15" id="KW-0479">Metal-binding</keyword>
<dbReference type="InterPro" id="IPR005147">
    <property type="entry name" value="tRNA_synthase_B5-dom"/>
</dbReference>
<dbReference type="NCBIfam" id="NF045760">
    <property type="entry name" value="YtpR"/>
    <property type="match status" value="1"/>
</dbReference>
<keyword evidence="10 15" id="KW-0460">Magnesium</keyword>
<evidence type="ECO:0000256" key="11">
    <source>
        <dbReference type="ARBA" id="ARBA00022884"/>
    </source>
</evidence>
<evidence type="ECO:0000256" key="7">
    <source>
        <dbReference type="ARBA" id="ARBA00022723"/>
    </source>
</evidence>
<feature type="binding site" evidence="15">
    <location>
        <position position="471"/>
    </location>
    <ligand>
        <name>Mg(2+)</name>
        <dbReference type="ChEBI" id="CHEBI:18420"/>
        <note>shared with alpha subunit</note>
    </ligand>
</feature>
<evidence type="ECO:0000256" key="5">
    <source>
        <dbReference type="ARBA" id="ARBA00022555"/>
    </source>
</evidence>
<comment type="subunit">
    <text evidence="3 15">Tetramer of two alpha and two beta subunits.</text>
</comment>
<dbReference type="InterPro" id="IPR005121">
    <property type="entry name" value="Fdx_antiC-bd"/>
</dbReference>
<dbReference type="RefSeq" id="WP_093135999.1">
    <property type="nucleotide sequence ID" value="NZ_FOHJ01000008.1"/>
</dbReference>
<feature type="domain" description="TRNA-binding" evidence="17">
    <location>
        <begin position="40"/>
        <end position="154"/>
    </location>
</feature>
<evidence type="ECO:0000256" key="10">
    <source>
        <dbReference type="ARBA" id="ARBA00022842"/>
    </source>
</evidence>
<dbReference type="SMART" id="SM00896">
    <property type="entry name" value="FDX-ACB"/>
    <property type="match status" value="1"/>
</dbReference>
<dbReference type="InterPro" id="IPR012340">
    <property type="entry name" value="NA-bd_OB-fold"/>
</dbReference>
<dbReference type="Gene3D" id="3.30.70.380">
    <property type="entry name" value="Ferrodoxin-fold anticodon-binding domain"/>
    <property type="match status" value="1"/>
</dbReference>
<dbReference type="SMART" id="SM00874">
    <property type="entry name" value="B5"/>
    <property type="match status" value="1"/>
</dbReference>
<keyword evidence="4 15" id="KW-0963">Cytoplasm</keyword>
<dbReference type="GO" id="GO:0016740">
    <property type="term" value="F:transferase activity"/>
    <property type="evidence" value="ECO:0007669"/>
    <property type="project" value="UniProtKB-ARBA"/>
</dbReference>
<dbReference type="Proteomes" id="UP000199095">
    <property type="component" value="Unassembled WGS sequence"/>
</dbReference>
<dbReference type="FunFam" id="3.30.930.10:FF:000022">
    <property type="entry name" value="Phenylalanine--tRNA ligase beta subunit"/>
    <property type="match status" value="1"/>
</dbReference>
<dbReference type="PROSITE" id="PS51447">
    <property type="entry name" value="FDX_ACB"/>
    <property type="match status" value="1"/>
</dbReference>
<dbReference type="GO" id="GO:0140096">
    <property type="term" value="F:catalytic activity, acting on a protein"/>
    <property type="evidence" value="ECO:0007669"/>
    <property type="project" value="UniProtKB-ARBA"/>
</dbReference>
<dbReference type="InterPro" id="IPR041616">
    <property type="entry name" value="PheRS_beta_core"/>
</dbReference>
<protein>
    <recommendedName>
        <fullName evidence="15">Phenylalanine--tRNA ligase beta subunit</fullName>
        <ecNumber evidence="15">6.1.1.20</ecNumber>
    </recommendedName>
    <alternativeName>
        <fullName evidence="15">Phenylalanyl-tRNA synthetase beta subunit</fullName>
        <shortName evidence="15">PheRS</shortName>
    </alternativeName>
</protein>
<comment type="subcellular location">
    <subcellularLocation>
        <location evidence="1 15">Cytoplasm</location>
    </subcellularLocation>
</comment>
<accession>A0A1I0H3W0</accession>
<dbReference type="HAMAP" id="MF_00283">
    <property type="entry name" value="Phe_tRNA_synth_beta1"/>
    <property type="match status" value="1"/>
</dbReference>
<dbReference type="SUPFAM" id="SSF56037">
    <property type="entry name" value="PheT/TilS domain"/>
    <property type="match status" value="1"/>
</dbReference>
<evidence type="ECO:0000256" key="2">
    <source>
        <dbReference type="ARBA" id="ARBA00008653"/>
    </source>
</evidence>
<evidence type="ECO:0000256" key="12">
    <source>
        <dbReference type="ARBA" id="ARBA00022917"/>
    </source>
</evidence>
<dbReference type="PANTHER" id="PTHR10947:SF0">
    <property type="entry name" value="PHENYLALANINE--TRNA LIGASE BETA SUBUNIT"/>
    <property type="match status" value="1"/>
</dbReference>
<sequence>MLLSLNWLKQYVDLDDISPDDLAEKITKGGIEVDGVETFGEGLKNIVVGYVKSCEQHSNADKLNVCQVDVGDEELQIICGAPNVATGQKVVVAKPGARLPGGMKIKKTKLRGEVSNGMICSLQELGIDQKFIQKEFEDGIFVFPEDTEVGSNAVDLLNLNDTILDLDITPNRADSFSMMGMAYEVAAILDKDLHLPEVEVNRIDEKAEDYVKVRVEDADLNPYYGAYIVKNIKIGPSPLWMQNRLIAAGIRPINNVVDITNYVLMEYGQPLHAFDFNRFGSNEVVVRRARNGETMTTLDGEERNLQKDHLLITNGKEGMALAGVMGGVDSEVKDDTSTILVEAAYFNPLTVRKAAKDHGLRSESSIRFERGVDPNRVKEAGLRACQLMQKYAGGEVLEGIAEFDEQAVEQSIVEFDAKTINRRLGTAISVEEMKNILHRLRFSFEEADAHFTVYAPSRRGDIQIVEDMLEEIARIYGYDQLPYTLPEGTSNAGGLTTKQKLKRSIHRYMQSAGLNEAMTYSLTKEENTAKFMDQYIRALQPKAVKLAMPMSEAHSHLRLSILPELLSSVQYNLARRQQNVALYELGSIYVNKEENISKQPDEQLRLSAAITGIWVNQQWQKEVKTVDFYVLKGVVEGLLDLLDIQHASFESLKMEQMHPGRTAAILVQDEHVGFIGQIHPAVQKDMDLTDTYVFDLDVDRLLEVAMENEGSYEPIPRYPSVSQDLAFVVDEEIPAKRIMDVISDAGKPYLKDIQVFDIYQGEHMDAGKKSIAFSVRFQDPEATLKDEQVEEARKQIVNTVEDSFHAVLRG</sequence>
<evidence type="ECO:0000256" key="8">
    <source>
        <dbReference type="ARBA" id="ARBA00022741"/>
    </source>
</evidence>
<keyword evidence="9 15" id="KW-0067">ATP-binding</keyword>
<evidence type="ECO:0000256" key="16">
    <source>
        <dbReference type="PROSITE-ProRule" id="PRU00209"/>
    </source>
</evidence>
<dbReference type="CDD" id="cd02796">
    <property type="entry name" value="tRNA_bind_bactPheRS"/>
    <property type="match status" value="1"/>
</dbReference>
<comment type="similarity">
    <text evidence="2 15">Belongs to the phenylalanyl-tRNA synthetase beta subunit family. Type 1 subfamily.</text>
</comment>
<feature type="domain" description="FDX-ACB" evidence="18">
    <location>
        <begin position="716"/>
        <end position="809"/>
    </location>
</feature>
<feature type="binding site" evidence="15">
    <location>
        <position position="467"/>
    </location>
    <ligand>
        <name>Mg(2+)</name>
        <dbReference type="ChEBI" id="CHEBI:18420"/>
        <note>shared with alpha subunit</note>
    </ligand>
</feature>
<keyword evidence="21" id="KW-1185">Reference proteome</keyword>
<evidence type="ECO:0000256" key="15">
    <source>
        <dbReference type="HAMAP-Rule" id="MF_00283"/>
    </source>
</evidence>
<dbReference type="PROSITE" id="PS51483">
    <property type="entry name" value="B5"/>
    <property type="match status" value="1"/>
</dbReference>
<gene>
    <name evidence="15" type="primary">pheT</name>
    <name evidence="20" type="ORF">SAMN05421676_10837</name>
</gene>
<dbReference type="SUPFAM" id="SSF54991">
    <property type="entry name" value="Anticodon-binding domain of PheRS"/>
    <property type="match status" value="1"/>
</dbReference>
<evidence type="ECO:0000256" key="1">
    <source>
        <dbReference type="ARBA" id="ARBA00004496"/>
    </source>
</evidence>
<dbReference type="NCBIfam" id="TIGR00472">
    <property type="entry name" value="pheT_bact"/>
    <property type="match status" value="1"/>
</dbReference>
<evidence type="ECO:0000259" key="18">
    <source>
        <dbReference type="PROSITE" id="PS51447"/>
    </source>
</evidence>
<dbReference type="GO" id="GO:0006432">
    <property type="term" value="P:phenylalanyl-tRNA aminoacylation"/>
    <property type="evidence" value="ECO:0007669"/>
    <property type="project" value="UniProtKB-UniRule"/>
</dbReference>
<dbReference type="SUPFAM" id="SSF50249">
    <property type="entry name" value="Nucleic acid-binding proteins"/>
    <property type="match status" value="1"/>
</dbReference>
<dbReference type="GO" id="GO:0000287">
    <property type="term" value="F:magnesium ion binding"/>
    <property type="evidence" value="ECO:0007669"/>
    <property type="project" value="UniProtKB-UniRule"/>
</dbReference>
<dbReference type="GO" id="GO:0000049">
    <property type="term" value="F:tRNA binding"/>
    <property type="evidence" value="ECO:0007669"/>
    <property type="project" value="UniProtKB-UniRule"/>
</dbReference>
<dbReference type="InterPro" id="IPR045864">
    <property type="entry name" value="aa-tRNA-synth_II/BPL/LPL"/>
</dbReference>
<feature type="binding site" evidence="15">
    <location>
        <position position="461"/>
    </location>
    <ligand>
        <name>Mg(2+)</name>
        <dbReference type="ChEBI" id="CHEBI:18420"/>
        <note>shared with alpha subunit</note>
    </ligand>
</feature>
<dbReference type="EMBL" id="FOHJ01000008">
    <property type="protein sequence ID" value="SET78291.1"/>
    <property type="molecule type" value="Genomic_DNA"/>
</dbReference>
<feature type="binding site" evidence="15">
    <location>
        <position position="470"/>
    </location>
    <ligand>
        <name>Mg(2+)</name>
        <dbReference type="ChEBI" id="CHEBI:18420"/>
        <note>shared with alpha subunit</note>
    </ligand>
</feature>
<dbReference type="OrthoDB" id="9805455at2"/>
<dbReference type="InterPro" id="IPR036690">
    <property type="entry name" value="Fdx_antiC-bd_sf"/>
</dbReference>
<dbReference type="SUPFAM" id="SSF46955">
    <property type="entry name" value="Putative DNA-binding domain"/>
    <property type="match status" value="1"/>
</dbReference>
<evidence type="ECO:0000256" key="4">
    <source>
        <dbReference type="ARBA" id="ARBA00022490"/>
    </source>
</evidence>
<dbReference type="InterPro" id="IPR020825">
    <property type="entry name" value="Phe-tRNA_synthase-like_B3/B4"/>
</dbReference>
<organism evidence="20 21">
    <name type="scientific">Salinibacillus kushneri</name>
    <dbReference type="NCBI Taxonomy" id="237682"/>
    <lineage>
        <taxon>Bacteria</taxon>
        <taxon>Bacillati</taxon>
        <taxon>Bacillota</taxon>
        <taxon>Bacilli</taxon>
        <taxon>Bacillales</taxon>
        <taxon>Bacillaceae</taxon>
        <taxon>Salinibacillus</taxon>
    </lineage>
</organism>
<dbReference type="Gene3D" id="2.40.50.140">
    <property type="entry name" value="Nucleic acid-binding proteins"/>
    <property type="match status" value="1"/>
</dbReference>
<comment type="cofactor">
    <cofactor evidence="15">
        <name>Mg(2+)</name>
        <dbReference type="ChEBI" id="CHEBI:18420"/>
    </cofactor>
    <text evidence="15">Binds 2 magnesium ions per tetramer.</text>
</comment>
<feature type="domain" description="B5" evidence="19">
    <location>
        <begin position="408"/>
        <end position="483"/>
    </location>
</feature>
<evidence type="ECO:0000256" key="13">
    <source>
        <dbReference type="ARBA" id="ARBA00023146"/>
    </source>
</evidence>
<evidence type="ECO:0000259" key="19">
    <source>
        <dbReference type="PROSITE" id="PS51483"/>
    </source>
</evidence>
<evidence type="ECO:0000256" key="6">
    <source>
        <dbReference type="ARBA" id="ARBA00022598"/>
    </source>
</evidence>
<reference evidence="21" key="1">
    <citation type="submission" date="2016-10" db="EMBL/GenBank/DDBJ databases">
        <authorList>
            <person name="Varghese N."/>
            <person name="Submissions S."/>
        </authorList>
    </citation>
    <scope>NUCLEOTIDE SEQUENCE [LARGE SCALE GENOMIC DNA]</scope>
    <source>
        <strain evidence="21">CGMCC 1.3566</strain>
    </source>
</reference>
<evidence type="ECO:0000256" key="14">
    <source>
        <dbReference type="ARBA" id="ARBA00049255"/>
    </source>
</evidence>
<evidence type="ECO:0000259" key="17">
    <source>
        <dbReference type="PROSITE" id="PS50886"/>
    </source>
</evidence>
<dbReference type="Pfam" id="PF03147">
    <property type="entry name" value="FDX-ACB"/>
    <property type="match status" value="1"/>
</dbReference>
<dbReference type="GO" id="GO:0004826">
    <property type="term" value="F:phenylalanine-tRNA ligase activity"/>
    <property type="evidence" value="ECO:0007669"/>
    <property type="project" value="UniProtKB-UniRule"/>
</dbReference>
<dbReference type="InterPro" id="IPR002547">
    <property type="entry name" value="tRNA-bd_dom"/>
</dbReference>
<dbReference type="FunFam" id="3.50.40.10:FF:000001">
    <property type="entry name" value="Phenylalanine--tRNA ligase beta subunit"/>
    <property type="match status" value="1"/>
</dbReference>
<dbReference type="InterPro" id="IPR005146">
    <property type="entry name" value="B3/B4_tRNA-bd"/>
</dbReference>
<dbReference type="Pfam" id="PF01588">
    <property type="entry name" value="tRNA_bind"/>
    <property type="match status" value="1"/>
</dbReference>
<dbReference type="InterPro" id="IPR045060">
    <property type="entry name" value="Phe-tRNA-ligase_IIc_bsu"/>
</dbReference>
<evidence type="ECO:0000256" key="9">
    <source>
        <dbReference type="ARBA" id="ARBA00022840"/>
    </source>
</evidence>
<dbReference type="GO" id="GO:0009328">
    <property type="term" value="C:phenylalanine-tRNA ligase complex"/>
    <property type="evidence" value="ECO:0007669"/>
    <property type="project" value="TreeGrafter"/>
</dbReference>
<dbReference type="Gene3D" id="3.30.56.10">
    <property type="match status" value="2"/>
</dbReference>
<evidence type="ECO:0000256" key="3">
    <source>
        <dbReference type="ARBA" id="ARBA00011209"/>
    </source>
</evidence>
<dbReference type="Pfam" id="PF03484">
    <property type="entry name" value="B5"/>
    <property type="match status" value="1"/>
</dbReference>
<keyword evidence="8 15" id="KW-0547">Nucleotide-binding</keyword>